<protein>
    <submittedName>
        <fullName evidence="1">Uncharacterized protein</fullName>
    </submittedName>
</protein>
<dbReference type="EMBL" id="CP021780">
    <property type="protein sequence ID" value="ASA22640.1"/>
    <property type="molecule type" value="Genomic_DNA"/>
</dbReference>
<keyword evidence="2" id="KW-1185">Reference proteome</keyword>
<dbReference type="OrthoDB" id="2970411at2"/>
<sequence>MTVVIGYIGRDFSILVTDTRMFVNGRKENGVMDDYQKLRNLPYPLGWLTGAGFTRILNNFEVIINNNPAIIGISNFEDIAKDLYSETSVQNPEFLEFINSSNIYTSFFYRDLGSGKLKPTVLYITKDRTINVKEFMYFIDYPYDFRDEMITELVEKYKLNDIHTDTVETALNNIFHIFDEISGNSDGVSKICDVGIHIDTSTELVKKQIRSNINELLK</sequence>
<gene>
    <name evidence="1" type="ORF">B9T62_18710</name>
</gene>
<proteinExistence type="predicted"/>
<evidence type="ECO:0000313" key="1">
    <source>
        <dbReference type="EMBL" id="ASA22640.1"/>
    </source>
</evidence>
<dbReference type="RefSeq" id="WP_087916638.1">
    <property type="nucleotide sequence ID" value="NZ_CP021780.1"/>
</dbReference>
<accession>A0A2Z2KHI3</accession>
<evidence type="ECO:0000313" key="2">
    <source>
        <dbReference type="Proteomes" id="UP000249890"/>
    </source>
</evidence>
<name>A0A2Z2KHI3_9BACL</name>
<organism evidence="1 2">
    <name type="scientific">Paenibacillus donghaensis</name>
    <dbReference type="NCBI Taxonomy" id="414771"/>
    <lineage>
        <taxon>Bacteria</taxon>
        <taxon>Bacillati</taxon>
        <taxon>Bacillota</taxon>
        <taxon>Bacilli</taxon>
        <taxon>Bacillales</taxon>
        <taxon>Paenibacillaceae</taxon>
        <taxon>Paenibacillus</taxon>
    </lineage>
</organism>
<reference evidence="1 2" key="1">
    <citation type="submission" date="2017-06" db="EMBL/GenBank/DDBJ databases">
        <title>Complete genome sequence of Paenibacillus donghaensis KCTC 13049T isolated from East Sea sediment, South Korea.</title>
        <authorList>
            <person name="Jung B.K."/>
            <person name="Hong S.-J."/>
            <person name="Shin J.-H."/>
        </authorList>
    </citation>
    <scope>NUCLEOTIDE SEQUENCE [LARGE SCALE GENOMIC DNA]</scope>
    <source>
        <strain evidence="1 2">KCTC 13049</strain>
    </source>
</reference>
<dbReference type="Proteomes" id="UP000249890">
    <property type="component" value="Chromosome"/>
</dbReference>
<dbReference type="KEGG" id="pdh:B9T62_18710"/>
<dbReference type="AlphaFoldDB" id="A0A2Z2KHI3"/>